<feature type="transmembrane region" description="Helical" evidence="2">
    <location>
        <begin position="28"/>
        <end position="51"/>
    </location>
</feature>
<feature type="domain" description="CAAX prenyl protease 2/Lysostaphin resistance protein A-like" evidence="3">
    <location>
        <begin position="141"/>
        <end position="233"/>
    </location>
</feature>
<comment type="caution">
    <text evidence="4">The sequence shown here is derived from an EMBL/GenBank/DDBJ whole genome shotgun (WGS) entry which is preliminary data.</text>
</comment>
<keyword evidence="2" id="KW-1133">Transmembrane helix</keyword>
<feature type="transmembrane region" description="Helical" evidence="2">
    <location>
        <begin position="57"/>
        <end position="77"/>
    </location>
</feature>
<proteinExistence type="inferred from homology"/>
<sequence length="236" mass="26906">MKLTNLDKMTPNQALRYGATKVLQIAKWIGFLLIYLVASGTLDVAGSYTALIQLHKVLGISLLIIALALGFIGWRYGRQLVKSNPRHFGRLPVTFGRIGQLLIIFMIVIAVQSIWGWLVINHFLDLPANQKAINQTITQIPLWNDLFAVVLAPIFEELICRGIFMNYFFNKNTRLNNGLAILVSGMVFGFLHDMNFDINWLIYSALGWLLAYTYLHFKDIRYSMALHMMNNLLSIL</sequence>
<protein>
    <submittedName>
        <fullName evidence="4">Membrane protein</fullName>
    </submittedName>
</protein>
<dbReference type="STRING" id="1423795.FD12_GL002287"/>
<feature type="transmembrane region" description="Helical" evidence="2">
    <location>
        <begin position="146"/>
        <end position="168"/>
    </location>
</feature>
<feature type="transmembrane region" description="Helical" evidence="2">
    <location>
        <begin position="198"/>
        <end position="217"/>
    </location>
</feature>
<dbReference type="Pfam" id="PF02517">
    <property type="entry name" value="Rce1-like"/>
    <property type="match status" value="1"/>
</dbReference>
<feature type="transmembrane region" description="Helical" evidence="2">
    <location>
        <begin position="175"/>
        <end position="192"/>
    </location>
</feature>
<name>A0A512PQN6_9LACO</name>
<evidence type="ECO:0000313" key="5">
    <source>
        <dbReference type="Proteomes" id="UP000321569"/>
    </source>
</evidence>
<reference evidence="4 5" key="1">
    <citation type="submission" date="2019-07" db="EMBL/GenBank/DDBJ databases">
        <title>Whole genome shotgun sequence of Lactobacillus rapi NBRC 109618.</title>
        <authorList>
            <person name="Hosoyama A."/>
            <person name="Uohara A."/>
            <person name="Ohji S."/>
            <person name="Ichikawa N."/>
        </authorList>
    </citation>
    <scope>NUCLEOTIDE SEQUENCE [LARGE SCALE GENOMIC DNA]</scope>
    <source>
        <strain evidence="4 5">NBRC 109618</strain>
    </source>
</reference>
<feature type="transmembrane region" description="Helical" evidence="2">
    <location>
        <begin position="98"/>
        <end position="120"/>
    </location>
</feature>
<gene>
    <name evidence="4" type="ORF">LRA02_23780</name>
</gene>
<dbReference type="InterPro" id="IPR052710">
    <property type="entry name" value="CAAX_protease"/>
</dbReference>
<comment type="similarity">
    <text evidence="1">Belongs to the UPF0177 family.</text>
</comment>
<accession>A0A512PQN6</accession>
<dbReference type="GO" id="GO:0004175">
    <property type="term" value="F:endopeptidase activity"/>
    <property type="evidence" value="ECO:0007669"/>
    <property type="project" value="UniProtKB-ARBA"/>
</dbReference>
<dbReference type="EMBL" id="BKAM01000087">
    <property type="protein sequence ID" value="GEP73510.1"/>
    <property type="molecule type" value="Genomic_DNA"/>
</dbReference>
<evidence type="ECO:0000313" key="4">
    <source>
        <dbReference type="EMBL" id="GEP73510.1"/>
    </source>
</evidence>
<dbReference type="Proteomes" id="UP000321569">
    <property type="component" value="Unassembled WGS sequence"/>
</dbReference>
<keyword evidence="2" id="KW-0812">Transmembrane</keyword>
<evidence type="ECO:0000256" key="2">
    <source>
        <dbReference type="SAM" id="Phobius"/>
    </source>
</evidence>
<organism evidence="4 5">
    <name type="scientific">Lentilactobacillus rapi</name>
    <dbReference type="NCBI Taxonomy" id="481723"/>
    <lineage>
        <taxon>Bacteria</taxon>
        <taxon>Bacillati</taxon>
        <taxon>Bacillota</taxon>
        <taxon>Bacilli</taxon>
        <taxon>Lactobacillales</taxon>
        <taxon>Lactobacillaceae</taxon>
        <taxon>Lentilactobacillus</taxon>
    </lineage>
</organism>
<dbReference type="GO" id="GO:0080120">
    <property type="term" value="P:CAAX-box protein maturation"/>
    <property type="evidence" value="ECO:0007669"/>
    <property type="project" value="UniProtKB-ARBA"/>
</dbReference>
<evidence type="ECO:0000256" key="1">
    <source>
        <dbReference type="ARBA" id="ARBA00009067"/>
    </source>
</evidence>
<keyword evidence="2" id="KW-0472">Membrane</keyword>
<evidence type="ECO:0000259" key="3">
    <source>
        <dbReference type="Pfam" id="PF02517"/>
    </source>
</evidence>
<dbReference type="PANTHER" id="PTHR36435">
    <property type="entry name" value="SLR1288 PROTEIN"/>
    <property type="match status" value="1"/>
</dbReference>
<dbReference type="PANTHER" id="PTHR36435:SF1">
    <property type="entry name" value="CAAX AMINO TERMINAL PROTEASE FAMILY PROTEIN"/>
    <property type="match status" value="1"/>
</dbReference>
<dbReference type="AlphaFoldDB" id="A0A512PQN6"/>
<dbReference type="InterPro" id="IPR003675">
    <property type="entry name" value="Rce1/LyrA-like_dom"/>
</dbReference>